<comment type="function">
    <text evidence="1 9">The alpha subunit is responsible for the aldol cleavage of indoleglycerol phosphate to indole and glyceraldehyde 3-phosphate.</text>
</comment>
<dbReference type="EC" id="4.2.1.20" evidence="9"/>
<evidence type="ECO:0000256" key="1">
    <source>
        <dbReference type="ARBA" id="ARBA00003365"/>
    </source>
</evidence>
<reference evidence="12" key="1">
    <citation type="journal article" date="2017" name="Appl. Environ. Microbiol.">
        <title>Genomic analysis of Calderihabitans maritimus KKC1, a thermophilic hydrogenogenic carboxydotrophic bacterium isolated from marine sediment.</title>
        <authorList>
            <person name="Omae K."/>
            <person name="Yoneda Y."/>
            <person name="Fukuyama Y."/>
            <person name="Yoshida T."/>
            <person name="Sako Y."/>
        </authorList>
    </citation>
    <scope>NUCLEOTIDE SEQUENCE [LARGE SCALE GENOMIC DNA]</scope>
    <source>
        <strain evidence="12">KKC1</strain>
    </source>
</reference>
<dbReference type="HAMAP" id="MF_00131">
    <property type="entry name" value="Trp_synth_alpha"/>
    <property type="match status" value="1"/>
</dbReference>
<evidence type="ECO:0000256" key="9">
    <source>
        <dbReference type="HAMAP-Rule" id="MF_00131"/>
    </source>
</evidence>
<dbReference type="InterPro" id="IPR002028">
    <property type="entry name" value="Trp_synthase_suA"/>
</dbReference>
<dbReference type="AlphaFoldDB" id="A0A1Z5HNF2"/>
<evidence type="ECO:0000256" key="6">
    <source>
        <dbReference type="ARBA" id="ARBA00023141"/>
    </source>
</evidence>
<evidence type="ECO:0000313" key="11">
    <source>
        <dbReference type="EMBL" id="GAW90988.1"/>
    </source>
</evidence>
<evidence type="ECO:0000256" key="8">
    <source>
        <dbReference type="ARBA" id="ARBA00049047"/>
    </source>
</evidence>
<dbReference type="OrthoDB" id="9804578at2"/>
<feature type="active site" description="Proton acceptor" evidence="9">
    <location>
        <position position="50"/>
    </location>
</feature>
<dbReference type="SUPFAM" id="SSF51366">
    <property type="entry name" value="Ribulose-phoshate binding barrel"/>
    <property type="match status" value="1"/>
</dbReference>
<comment type="similarity">
    <text evidence="9 10">Belongs to the TrpA family.</text>
</comment>
<evidence type="ECO:0000256" key="5">
    <source>
        <dbReference type="ARBA" id="ARBA00022822"/>
    </source>
</evidence>
<dbReference type="EMBL" id="BDGJ01000003">
    <property type="protein sequence ID" value="GAW90988.1"/>
    <property type="molecule type" value="Genomic_DNA"/>
</dbReference>
<keyword evidence="4 9" id="KW-0028">Amino-acid biosynthesis</keyword>
<gene>
    <name evidence="9" type="primary">trpA</name>
    <name evidence="11" type="ORF">KKC1_01500</name>
</gene>
<dbReference type="CDD" id="cd04724">
    <property type="entry name" value="Tryptophan_synthase_alpha"/>
    <property type="match status" value="1"/>
</dbReference>
<evidence type="ECO:0000256" key="10">
    <source>
        <dbReference type="RuleBase" id="RU003662"/>
    </source>
</evidence>
<dbReference type="UniPathway" id="UPA00035">
    <property type="reaction ID" value="UER00044"/>
</dbReference>
<keyword evidence="12" id="KW-1185">Reference proteome</keyword>
<comment type="subunit">
    <text evidence="3 9">Tetramer of two alpha and two beta chains.</text>
</comment>
<comment type="caution">
    <text evidence="11">The sequence shown here is derived from an EMBL/GenBank/DDBJ whole genome shotgun (WGS) entry which is preliminary data.</text>
</comment>
<dbReference type="InterPro" id="IPR018204">
    <property type="entry name" value="Trp_synthase_alpha_AS"/>
</dbReference>
<dbReference type="NCBIfam" id="TIGR00262">
    <property type="entry name" value="trpA"/>
    <property type="match status" value="1"/>
</dbReference>
<dbReference type="RefSeq" id="WP_088552591.1">
    <property type="nucleotide sequence ID" value="NZ_BDGJ01000003.1"/>
</dbReference>
<proteinExistence type="inferred from homology"/>
<accession>A0A1Z5HNF2</accession>
<name>A0A1Z5HNF2_9FIRM</name>
<dbReference type="PANTHER" id="PTHR43406:SF1">
    <property type="entry name" value="TRYPTOPHAN SYNTHASE ALPHA CHAIN, CHLOROPLASTIC"/>
    <property type="match status" value="1"/>
</dbReference>
<evidence type="ECO:0000256" key="7">
    <source>
        <dbReference type="ARBA" id="ARBA00023239"/>
    </source>
</evidence>
<feature type="active site" description="Proton acceptor" evidence="9">
    <location>
        <position position="61"/>
    </location>
</feature>
<dbReference type="PANTHER" id="PTHR43406">
    <property type="entry name" value="TRYPTOPHAN SYNTHASE, ALPHA CHAIN"/>
    <property type="match status" value="1"/>
</dbReference>
<protein>
    <recommendedName>
        <fullName evidence="9">Tryptophan synthase alpha chain</fullName>
        <ecNumber evidence="9">4.2.1.20</ecNumber>
    </recommendedName>
</protein>
<dbReference type="GO" id="GO:0004834">
    <property type="term" value="F:tryptophan synthase activity"/>
    <property type="evidence" value="ECO:0007669"/>
    <property type="project" value="UniProtKB-UniRule"/>
</dbReference>
<comment type="pathway">
    <text evidence="2 9">Amino-acid biosynthesis; L-tryptophan biosynthesis; L-tryptophan from chorismate: step 5/5.</text>
</comment>
<keyword evidence="5 9" id="KW-0822">Tryptophan biosynthesis</keyword>
<keyword evidence="6 9" id="KW-0057">Aromatic amino acid biosynthesis</keyword>
<evidence type="ECO:0000256" key="4">
    <source>
        <dbReference type="ARBA" id="ARBA00022605"/>
    </source>
</evidence>
<dbReference type="Pfam" id="PF00290">
    <property type="entry name" value="Trp_syntA"/>
    <property type="match status" value="1"/>
</dbReference>
<dbReference type="FunFam" id="3.20.20.70:FF:000037">
    <property type="entry name" value="Tryptophan synthase alpha chain"/>
    <property type="match status" value="1"/>
</dbReference>
<dbReference type="InterPro" id="IPR011060">
    <property type="entry name" value="RibuloseP-bd_barrel"/>
</dbReference>
<evidence type="ECO:0000256" key="3">
    <source>
        <dbReference type="ARBA" id="ARBA00011270"/>
    </source>
</evidence>
<keyword evidence="7 9" id="KW-0456">Lyase</keyword>
<evidence type="ECO:0000256" key="2">
    <source>
        <dbReference type="ARBA" id="ARBA00004733"/>
    </source>
</evidence>
<evidence type="ECO:0000313" key="12">
    <source>
        <dbReference type="Proteomes" id="UP000197032"/>
    </source>
</evidence>
<dbReference type="InterPro" id="IPR013785">
    <property type="entry name" value="Aldolase_TIM"/>
</dbReference>
<sequence length="267" mass="28831">MSARIRQKFSQLQAEGAKGLITYICSGDPDLETTAELVLALEEGGTDIVELGIPFSDPLADGPVIQRASQRALNSGTSVVKILHLVEDIRRCSQIPLVLMGYFNPILKYGVEAFVRDASNAGADGVIVPDLPVDEGAELYQPARRAGLAYIPLVAPTTYPERVKKIVEQADGFIYCVSLTGVTGMRRQLPPGLEQLTRMVRQYTSLPVAVGFGISSAEQARHVACHAEAVIVGSAVVKIIEEYAGSRVEMLRRVKTFTAHLKQALVG</sequence>
<dbReference type="GO" id="GO:0005829">
    <property type="term" value="C:cytosol"/>
    <property type="evidence" value="ECO:0007669"/>
    <property type="project" value="TreeGrafter"/>
</dbReference>
<dbReference type="Gene3D" id="3.20.20.70">
    <property type="entry name" value="Aldolase class I"/>
    <property type="match status" value="1"/>
</dbReference>
<organism evidence="11 12">
    <name type="scientific">Calderihabitans maritimus</name>
    <dbReference type="NCBI Taxonomy" id="1246530"/>
    <lineage>
        <taxon>Bacteria</taxon>
        <taxon>Bacillati</taxon>
        <taxon>Bacillota</taxon>
        <taxon>Clostridia</taxon>
        <taxon>Neomoorellales</taxon>
        <taxon>Calderihabitantaceae</taxon>
        <taxon>Calderihabitans</taxon>
    </lineage>
</organism>
<comment type="catalytic activity">
    <reaction evidence="8 9">
        <text>(1S,2R)-1-C-(indol-3-yl)glycerol 3-phosphate + L-serine = D-glyceraldehyde 3-phosphate + L-tryptophan + H2O</text>
        <dbReference type="Rhea" id="RHEA:10532"/>
        <dbReference type="ChEBI" id="CHEBI:15377"/>
        <dbReference type="ChEBI" id="CHEBI:33384"/>
        <dbReference type="ChEBI" id="CHEBI:57912"/>
        <dbReference type="ChEBI" id="CHEBI:58866"/>
        <dbReference type="ChEBI" id="CHEBI:59776"/>
        <dbReference type="EC" id="4.2.1.20"/>
    </reaction>
</comment>
<dbReference type="PROSITE" id="PS00167">
    <property type="entry name" value="TRP_SYNTHASE_ALPHA"/>
    <property type="match status" value="1"/>
</dbReference>
<dbReference type="Proteomes" id="UP000197032">
    <property type="component" value="Unassembled WGS sequence"/>
</dbReference>